<evidence type="ECO:0000313" key="1">
    <source>
        <dbReference type="EMBL" id="CRZ01436.1"/>
    </source>
</evidence>
<name>A0A0H5QJF4_9EUKA</name>
<organism evidence="1">
    <name type="scientific">Spongospora subterranea</name>
    <dbReference type="NCBI Taxonomy" id="70186"/>
    <lineage>
        <taxon>Eukaryota</taxon>
        <taxon>Sar</taxon>
        <taxon>Rhizaria</taxon>
        <taxon>Endomyxa</taxon>
        <taxon>Phytomyxea</taxon>
        <taxon>Plasmodiophorida</taxon>
        <taxon>Plasmodiophoridae</taxon>
        <taxon>Spongospora</taxon>
    </lineage>
</organism>
<dbReference type="EMBL" id="HACM01000994">
    <property type="protein sequence ID" value="CRZ01436.1"/>
    <property type="molecule type" value="Transcribed_RNA"/>
</dbReference>
<proteinExistence type="predicted"/>
<sequence length="102" mass="12091">MMKYCTCDKQLDNTFFDLLVDFTDRCLQIGFASEPDLLPDVHRELRRILYTGYFDGFHNHSSRQWRGRMKIRHSLNLCSPMISAILPRAASNQNTIQRHRFI</sequence>
<reference evidence="1" key="1">
    <citation type="submission" date="2015-04" db="EMBL/GenBank/DDBJ databases">
        <title>The genome sequence of the plant pathogenic Rhizarian Plasmodiophora brassicae reveals insights in its biotrophic life cycle and the origin of chitin synthesis.</title>
        <authorList>
            <person name="Schwelm A."/>
            <person name="Fogelqvist J."/>
            <person name="Knaust A."/>
            <person name="Julke S."/>
            <person name="Lilja T."/>
            <person name="Dhandapani V."/>
            <person name="Bonilla-Rosso G."/>
            <person name="Karlsson M."/>
            <person name="Shevchenko A."/>
            <person name="Choi S.R."/>
            <person name="Kim H.G."/>
            <person name="Park J.Y."/>
            <person name="Lim Y.P."/>
            <person name="Ludwig-Muller J."/>
            <person name="Dixelius C."/>
        </authorList>
    </citation>
    <scope>NUCLEOTIDE SEQUENCE</scope>
    <source>
        <tissue evidence="1">Potato root galls</tissue>
    </source>
</reference>
<dbReference type="AlphaFoldDB" id="A0A0H5QJF4"/>
<protein>
    <submittedName>
        <fullName evidence="1">Uncharacterized protein</fullName>
    </submittedName>
</protein>
<accession>A0A0H5QJF4</accession>
<dbReference type="EMBL" id="HACM01000992">
    <property type="protein sequence ID" value="CRZ01434.1"/>
    <property type="molecule type" value="Transcribed_RNA"/>
</dbReference>